<sequence length="723" mass="80610">MTIPQVYFAHYCQFKKEYYQIVTVTMDEAELSPNLDDPQLIEGIRERLNLKMADALSRPCSGTDTKDCRLLDDVTSWNELLHPVGFEVYEYEPGRFALNSLNAHFEEMTGDSEHIQEGAFAFYFLLKTHRCIKVLKMKEHLLLVHCFPLVKLAFLENKGLEVVKVRHSYMAPYPSCELVQAAANITSLRRVVLYELELTTLGAQQLAEVLARNELLESVQLHYDVSDGRDQDVLFRSIAGLRLLSSVSLNSRKLDDAAAKGIAHLLRTTDTLRDLKLGGWEMVDPEHFTLVTDALKENKTLESVTFSYCYINDEGCGLVASALKENASIKRLTICRGEFGDGGAQSLAEVLKTNACIEDLDLSGNDIGSMGAGALAEAIAANHTLKKINLTQNYIDTLGTMVIAKSLLGNTTLEEVNLGYVLCEDSELDGLETMFEGLGVQMSDSESDCLVKLFRKLSSFEKIIAVWNDAGVSELARTIQCSSKIRKVSLEGLCEVSTEVLKELFQALLANKTVETLEIPLEMTCSEDAVSALTEYLSTTMSLKHFTVPLKAAQKEAVRALTEALAVNQSIIHLQVICPDVDELTEQLFGDVFKQNRTIETFLLNDYTGQFELSDHKPLIKLAAALADNYVVTKVKNKFSGVPCEGLSAVHTILRRNWSLLNRAVRFALDPLPDVPDVADLFWQVRHLRSFQHLLARVVNTTAEEAEDKISVVENFVKCHYGK</sequence>
<accession>A0AC60P006</accession>
<keyword evidence="2" id="KW-1185">Reference proteome</keyword>
<proteinExistence type="predicted"/>
<protein>
    <submittedName>
        <fullName evidence="1">Uncharacterized protein</fullName>
    </submittedName>
</protein>
<dbReference type="Proteomes" id="UP000805193">
    <property type="component" value="Unassembled WGS sequence"/>
</dbReference>
<evidence type="ECO:0000313" key="1">
    <source>
        <dbReference type="EMBL" id="KAG0412755.1"/>
    </source>
</evidence>
<name>A0AC60P006_IXOPE</name>
<evidence type="ECO:0000313" key="2">
    <source>
        <dbReference type="Proteomes" id="UP000805193"/>
    </source>
</evidence>
<organism evidence="1 2">
    <name type="scientific">Ixodes persulcatus</name>
    <name type="common">Taiga tick</name>
    <dbReference type="NCBI Taxonomy" id="34615"/>
    <lineage>
        <taxon>Eukaryota</taxon>
        <taxon>Metazoa</taxon>
        <taxon>Ecdysozoa</taxon>
        <taxon>Arthropoda</taxon>
        <taxon>Chelicerata</taxon>
        <taxon>Arachnida</taxon>
        <taxon>Acari</taxon>
        <taxon>Parasitiformes</taxon>
        <taxon>Ixodida</taxon>
        <taxon>Ixodoidea</taxon>
        <taxon>Ixodidae</taxon>
        <taxon>Ixodinae</taxon>
        <taxon>Ixodes</taxon>
    </lineage>
</organism>
<gene>
    <name evidence="1" type="ORF">HPB47_010094</name>
</gene>
<dbReference type="EMBL" id="JABSTQ010011327">
    <property type="protein sequence ID" value="KAG0412755.1"/>
    <property type="molecule type" value="Genomic_DNA"/>
</dbReference>
<comment type="caution">
    <text evidence="1">The sequence shown here is derived from an EMBL/GenBank/DDBJ whole genome shotgun (WGS) entry which is preliminary data.</text>
</comment>
<reference evidence="1 2" key="1">
    <citation type="journal article" date="2020" name="Cell">
        <title>Large-Scale Comparative Analyses of Tick Genomes Elucidate Their Genetic Diversity and Vector Capacities.</title>
        <authorList>
            <consortium name="Tick Genome and Microbiome Consortium (TIGMIC)"/>
            <person name="Jia N."/>
            <person name="Wang J."/>
            <person name="Shi W."/>
            <person name="Du L."/>
            <person name="Sun Y."/>
            <person name="Zhan W."/>
            <person name="Jiang J.F."/>
            <person name="Wang Q."/>
            <person name="Zhang B."/>
            <person name="Ji P."/>
            <person name="Bell-Sakyi L."/>
            <person name="Cui X.M."/>
            <person name="Yuan T.T."/>
            <person name="Jiang B.G."/>
            <person name="Yang W.F."/>
            <person name="Lam T.T."/>
            <person name="Chang Q.C."/>
            <person name="Ding S.J."/>
            <person name="Wang X.J."/>
            <person name="Zhu J.G."/>
            <person name="Ruan X.D."/>
            <person name="Zhao L."/>
            <person name="Wei J.T."/>
            <person name="Ye R.Z."/>
            <person name="Que T.C."/>
            <person name="Du C.H."/>
            <person name="Zhou Y.H."/>
            <person name="Cheng J.X."/>
            <person name="Dai P.F."/>
            <person name="Guo W.B."/>
            <person name="Han X.H."/>
            <person name="Huang E.J."/>
            <person name="Li L.F."/>
            <person name="Wei W."/>
            <person name="Gao Y.C."/>
            <person name="Liu J.Z."/>
            <person name="Shao H.Z."/>
            <person name="Wang X."/>
            <person name="Wang C.C."/>
            <person name="Yang T.C."/>
            <person name="Huo Q.B."/>
            <person name="Li W."/>
            <person name="Chen H.Y."/>
            <person name="Chen S.E."/>
            <person name="Zhou L.G."/>
            <person name="Ni X.B."/>
            <person name="Tian J.H."/>
            <person name="Sheng Y."/>
            <person name="Liu T."/>
            <person name="Pan Y.S."/>
            <person name="Xia L.Y."/>
            <person name="Li J."/>
            <person name="Zhao F."/>
            <person name="Cao W.C."/>
        </authorList>
    </citation>
    <scope>NUCLEOTIDE SEQUENCE [LARGE SCALE GENOMIC DNA]</scope>
    <source>
        <strain evidence="1">Iper-2018</strain>
    </source>
</reference>